<reference evidence="3 4" key="1">
    <citation type="submission" date="2020-07" db="EMBL/GenBank/DDBJ databases">
        <title>Complete genome sequence for Sandaracinobacter sp. M6.</title>
        <authorList>
            <person name="Tang Y."/>
            <person name="Liu Q."/>
            <person name="Guo Z."/>
            <person name="Lei P."/>
            <person name="Huang B."/>
        </authorList>
    </citation>
    <scope>NUCLEOTIDE SEQUENCE [LARGE SCALE GENOMIC DNA]</scope>
    <source>
        <strain evidence="3 4">M6</strain>
    </source>
</reference>
<dbReference type="RefSeq" id="WP_182294352.1">
    <property type="nucleotide sequence ID" value="NZ_CP059851.1"/>
</dbReference>
<evidence type="ECO:0000313" key="3">
    <source>
        <dbReference type="EMBL" id="QMW21503.1"/>
    </source>
</evidence>
<keyword evidence="4" id="KW-1185">Reference proteome</keyword>
<feature type="chain" id="PRO_5029003273" evidence="2">
    <location>
        <begin position="22"/>
        <end position="200"/>
    </location>
</feature>
<feature type="signal peptide" evidence="2">
    <location>
        <begin position="1"/>
        <end position="21"/>
    </location>
</feature>
<proteinExistence type="predicted"/>
<dbReference type="KEGG" id="sand:H3309_08685"/>
<name>A0A7G5IDR1_9SPHN</name>
<feature type="compositionally biased region" description="Gly residues" evidence="1">
    <location>
        <begin position="127"/>
        <end position="143"/>
    </location>
</feature>
<organism evidence="3 4">
    <name type="scientific">Sandaracinobacteroides saxicola</name>
    <dbReference type="NCBI Taxonomy" id="2759707"/>
    <lineage>
        <taxon>Bacteria</taxon>
        <taxon>Pseudomonadati</taxon>
        <taxon>Pseudomonadota</taxon>
        <taxon>Alphaproteobacteria</taxon>
        <taxon>Sphingomonadales</taxon>
        <taxon>Sphingosinicellaceae</taxon>
        <taxon>Sandaracinobacteroides</taxon>
    </lineage>
</organism>
<feature type="region of interest" description="Disordered" evidence="1">
    <location>
        <begin position="118"/>
        <end position="162"/>
    </location>
</feature>
<gene>
    <name evidence="3" type="ORF">H3309_08685</name>
</gene>
<dbReference type="AlphaFoldDB" id="A0A7G5IDR1"/>
<dbReference type="EMBL" id="CP059851">
    <property type="protein sequence ID" value="QMW21503.1"/>
    <property type="molecule type" value="Genomic_DNA"/>
</dbReference>
<protein>
    <submittedName>
        <fullName evidence="3">PEPxxWA-CTERM sorting domain-containing protein</fullName>
    </submittedName>
</protein>
<accession>A0A7G5IDR1</accession>
<dbReference type="NCBIfam" id="NF035944">
    <property type="entry name" value="PEPxxWA-CTERM"/>
    <property type="match status" value="1"/>
</dbReference>
<sequence>MIAQASLKQLCVLLAAGGIGAGTTVAVQTVAPRPKPAVVKTAAAPMSRINPAAQQKVSLAQKPVNFTPAKLELADDGCSSQDAALAQLSRLQPVTPPDGTRIAGLSLPIAAAVPGTNGVAPPSPFNPGGGIGGGISGGGGGSGSTSSPSGIGSPGERAKGPVEMPTVPMVPAVPEPQVWALMIIGYGLVGWMVRKRLVAA</sequence>
<feature type="compositionally biased region" description="Low complexity" evidence="1">
    <location>
        <begin position="144"/>
        <end position="155"/>
    </location>
</feature>
<evidence type="ECO:0000256" key="2">
    <source>
        <dbReference type="SAM" id="SignalP"/>
    </source>
</evidence>
<dbReference type="Proteomes" id="UP000515292">
    <property type="component" value="Chromosome"/>
</dbReference>
<keyword evidence="2" id="KW-0732">Signal</keyword>
<evidence type="ECO:0000256" key="1">
    <source>
        <dbReference type="SAM" id="MobiDB-lite"/>
    </source>
</evidence>
<evidence type="ECO:0000313" key="4">
    <source>
        <dbReference type="Proteomes" id="UP000515292"/>
    </source>
</evidence>